<reference evidence="2" key="1">
    <citation type="journal article" date="2020" name="Stud. Mycol.">
        <title>101 Dothideomycetes genomes: a test case for predicting lifestyles and emergence of pathogens.</title>
        <authorList>
            <person name="Haridas S."/>
            <person name="Albert R."/>
            <person name="Binder M."/>
            <person name="Bloem J."/>
            <person name="Labutti K."/>
            <person name="Salamov A."/>
            <person name="Andreopoulos B."/>
            <person name="Baker S."/>
            <person name="Barry K."/>
            <person name="Bills G."/>
            <person name="Bluhm B."/>
            <person name="Cannon C."/>
            <person name="Castanera R."/>
            <person name="Culley D."/>
            <person name="Daum C."/>
            <person name="Ezra D."/>
            <person name="Gonzalez J."/>
            <person name="Henrissat B."/>
            <person name="Kuo A."/>
            <person name="Liang C."/>
            <person name="Lipzen A."/>
            <person name="Lutzoni F."/>
            <person name="Magnuson J."/>
            <person name="Mondo S."/>
            <person name="Nolan M."/>
            <person name="Ohm R."/>
            <person name="Pangilinan J."/>
            <person name="Park H.-J."/>
            <person name="Ramirez L."/>
            <person name="Alfaro M."/>
            <person name="Sun H."/>
            <person name="Tritt A."/>
            <person name="Yoshinaga Y."/>
            <person name="Zwiers L.-H."/>
            <person name="Turgeon B."/>
            <person name="Goodwin S."/>
            <person name="Spatafora J."/>
            <person name="Crous P."/>
            <person name="Grigoriev I."/>
        </authorList>
    </citation>
    <scope>NUCLEOTIDE SEQUENCE</scope>
    <source>
        <strain evidence="2">CBS 122368</strain>
    </source>
</reference>
<dbReference type="Pfam" id="PF00149">
    <property type="entry name" value="Metallophos"/>
    <property type="match status" value="1"/>
</dbReference>
<accession>A0A6A6IHE7</accession>
<feature type="domain" description="Calcineurin-like phosphoesterase" evidence="1">
    <location>
        <begin position="10"/>
        <end position="241"/>
    </location>
</feature>
<name>A0A6A6IHE7_9PLEO</name>
<evidence type="ECO:0000313" key="2">
    <source>
        <dbReference type="EMBL" id="KAF2250014.1"/>
    </source>
</evidence>
<dbReference type="SUPFAM" id="SSF56300">
    <property type="entry name" value="Metallo-dependent phosphatases"/>
    <property type="match status" value="1"/>
</dbReference>
<dbReference type="OrthoDB" id="550558at2759"/>
<sequence>MTLFNPQFQILSDIHLETPTLHPSYTFFSRSPTRFPLLASNLLLLGDIGLVQHHALFSFLRYLLERTPNLRIFYVPGNHEAYGMPMDAALSAMRTFEEHVRAEFGERFWFMDRQRVDVSPTLTILGCALWSRIDERQSEACASALTDFHETNGIRDRTVQQHNADHARDLEWLNEQVGAISASEGYRKIIVLTHHSPTADPRANDPVHADSNVNSGFRTDLSKEACWTSLNVKLWAFGHTHFSCQYVDEEDGRKKLVVSNQKGY</sequence>
<keyword evidence="3" id="KW-1185">Reference proteome</keyword>
<dbReference type="GO" id="GO:0016787">
    <property type="term" value="F:hydrolase activity"/>
    <property type="evidence" value="ECO:0007669"/>
    <property type="project" value="InterPro"/>
</dbReference>
<dbReference type="PANTHER" id="PTHR37844">
    <property type="entry name" value="SER/THR PROTEIN PHOSPHATASE SUPERFAMILY (AFU_ORTHOLOGUE AFUA_1G14840)"/>
    <property type="match status" value="1"/>
</dbReference>
<dbReference type="EMBL" id="ML987194">
    <property type="protein sequence ID" value="KAF2250014.1"/>
    <property type="molecule type" value="Genomic_DNA"/>
</dbReference>
<dbReference type="GeneID" id="54576124"/>
<evidence type="ECO:0000259" key="1">
    <source>
        <dbReference type="Pfam" id="PF00149"/>
    </source>
</evidence>
<dbReference type="Proteomes" id="UP000800094">
    <property type="component" value="Unassembled WGS sequence"/>
</dbReference>
<dbReference type="InterPro" id="IPR029052">
    <property type="entry name" value="Metallo-depent_PP-like"/>
</dbReference>
<proteinExistence type="predicted"/>
<dbReference type="RefSeq" id="XP_033685018.1">
    <property type="nucleotide sequence ID" value="XM_033822794.1"/>
</dbReference>
<organism evidence="2 3">
    <name type="scientific">Trematosphaeria pertusa</name>
    <dbReference type="NCBI Taxonomy" id="390896"/>
    <lineage>
        <taxon>Eukaryota</taxon>
        <taxon>Fungi</taxon>
        <taxon>Dikarya</taxon>
        <taxon>Ascomycota</taxon>
        <taxon>Pezizomycotina</taxon>
        <taxon>Dothideomycetes</taxon>
        <taxon>Pleosporomycetidae</taxon>
        <taxon>Pleosporales</taxon>
        <taxon>Massarineae</taxon>
        <taxon>Trematosphaeriaceae</taxon>
        <taxon>Trematosphaeria</taxon>
    </lineage>
</organism>
<dbReference type="Gene3D" id="3.60.21.10">
    <property type="match status" value="1"/>
</dbReference>
<dbReference type="AlphaFoldDB" id="A0A6A6IHE7"/>
<protein>
    <recommendedName>
        <fullName evidence="1">Calcineurin-like phosphoesterase domain-containing protein</fullName>
    </recommendedName>
</protein>
<evidence type="ECO:0000313" key="3">
    <source>
        <dbReference type="Proteomes" id="UP000800094"/>
    </source>
</evidence>
<gene>
    <name evidence="2" type="ORF">BU26DRAFT_400453</name>
</gene>
<feature type="non-terminal residue" evidence="2">
    <location>
        <position position="264"/>
    </location>
</feature>
<dbReference type="PANTHER" id="PTHR37844:SF2">
    <property type="entry name" value="SER_THR PROTEIN PHOSPHATASE SUPERFAMILY (AFU_ORTHOLOGUE AFUA_1G14840)"/>
    <property type="match status" value="1"/>
</dbReference>
<dbReference type="InterPro" id="IPR004843">
    <property type="entry name" value="Calcineurin-like_PHP"/>
</dbReference>